<dbReference type="Gene3D" id="3.40.50.80">
    <property type="entry name" value="Nucleotide-binding domain of ferredoxin-NADP reductase (FNR) module"/>
    <property type="match status" value="1"/>
</dbReference>
<keyword evidence="20" id="KW-0812">Transmembrane</keyword>
<evidence type="ECO:0000256" key="19">
    <source>
        <dbReference type="SAM" id="MobiDB-lite"/>
    </source>
</evidence>
<dbReference type="SUPFAM" id="SSF63380">
    <property type="entry name" value="Riboflavin synthase domain-like"/>
    <property type="match status" value="1"/>
</dbReference>
<evidence type="ECO:0000256" key="3">
    <source>
        <dbReference type="ARBA" id="ARBA00003838"/>
    </source>
</evidence>
<dbReference type="CDD" id="cd06183">
    <property type="entry name" value="cyt_b5_reduct_like"/>
    <property type="match status" value="1"/>
</dbReference>
<evidence type="ECO:0000256" key="4">
    <source>
        <dbReference type="ARBA" id="ARBA00006253"/>
    </source>
</evidence>
<evidence type="ECO:0000313" key="24">
    <source>
        <dbReference type="Proteomes" id="UP001271007"/>
    </source>
</evidence>
<proteinExistence type="inferred from homology"/>
<keyword evidence="24" id="KW-1185">Reference proteome</keyword>
<evidence type="ECO:0000256" key="11">
    <source>
        <dbReference type="ARBA" id="ARBA00022857"/>
    </source>
</evidence>
<dbReference type="EMBL" id="JAWDJX010000006">
    <property type="protein sequence ID" value="KAK3056381.1"/>
    <property type="molecule type" value="Genomic_DNA"/>
</dbReference>
<feature type="region of interest" description="Disordered" evidence="19">
    <location>
        <begin position="1"/>
        <end position="59"/>
    </location>
</feature>
<evidence type="ECO:0000256" key="6">
    <source>
        <dbReference type="ARBA" id="ARBA00022505"/>
    </source>
</evidence>
<evidence type="ECO:0000259" key="22">
    <source>
        <dbReference type="PROSITE" id="PS51384"/>
    </source>
</evidence>
<feature type="binding site" evidence="18">
    <location>
        <position position="153"/>
    </location>
    <ligand>
        <name>Mo-molybdopterin</name>
        <dbReference type="ChEBI" id="CHEBI:71302"/>
    </ligand>
    <ligandPart>
        <name>Mo</name>
        <dbReference type="ChEBI" id="CHEBI:28685"/>
    </ligandPart>
</feature>
<dbReference type="PROSITE" id="PS00559">
    <property type="entry name" value="MOLYBDOPTERIN_EUK"/>
    <property type="match status" value="1"/>
</dbReference>
<dbReference type="PRINTS" id="PR00363">
    <property type="entry name" value="CYTOCHROMEB5"/>
</dbReference>
<dbReference type="InterPro" id="IPR014756">
    <property type="entry name" value="Ig_E-set"/>
</dbReference>
<dbReference type="InterPro" id="IPR008333">
    <property type="entry name" value="Cbr1-like_FAD-bd_dom"/>
</dbReference>
<keyword evidence="20" id="KW-1133">Transmembrane helix</keyword>
<dbReference type="SMART" id="SM01117">
    <property type="entry name" value="Cyt-b5"/>
    <property type="match status" value="1"/>
</dbReference>
<reference evidence="23" key="1">
    <citation type="submission" date="2023-04" db="EMBL/GenBank/DDBJ databases">
        <title>Black Yeasts Isolated from many extreme environments.</title>
        <authorList>
            <person name="Coleine C."/>
            <person name="Stajich J.E."/>
            <person name="Selbmann L."/>
        </authorList>
    </citation>
    <scope>NUCLEOTIDE SEQUENCE</scope>
    <source>
        <strain evidence="23">CCFEE 5312</strain>
    </source>
</reference>
<dbReference type="AlphaFoldDB" id="A0AAJ0GF83"/>
<keyword evidence="20" id="KW-0472">Membrane</keyword>
<protein>
    <recommendedName>
        <fullName evidence="17">Nitrate reductase</fullName>
    </recommendedName>
</protein>
<dbReference type="PROSITE" id="PS00191">
    <property type="entry name" value="CYTOCHROME_B5_1"/>
    <property type="match status" value="1"/>
</dbReference>
<dbReference type="SUPFAM" id="SSF55856">
    <property type="entry name" value="Cytochrome b5-like heme/steroid binding domain"/>
    <property type="match status" value="1"/>
</dbReference>
<feature type="domain" description="Cytochrome b5 heme-binding" evidence="21">
    <location>
        <begin position="519"/>
        <end position="594"/>
    </location>
</feature>
<dbReference type="Gene3D" id="2.60.40.650">
    <property type="match status" value="1"/>
</dbReference>
<dbReference type="InterPro" id="IPR000572">
    <property type="entry name" value="OxRdtase_Mopterin-bd_dom"/>
</dbReference>
<evidence type="ECO:0000256" key="18">
    <source>
        <dbReference type="PIRSR" id="PIRSR000233-1"/>
    </source>
</evidence>
<keyword evidence="13" id="KW-0408">Iron</keyword>
<evidence type="ECO:0000313" key="23">
    <source>
        <dbReference type="EMBL" id="KAK3056381.1"/>
    </source>
</evidence>
<evidence type="ECO:0000256" key="5">
    <source>
        <dbReference type="ARBA" id="ARBA00011738"/>
    </source>
</evidence>
<evidence type="ECO:0000256" key="8">
    <source>
        <dbReference type="ARBA" id="ARBA00022630"/>
    </source>
</evidence>
<dbReference type="PRINTS" id="PR00371">
    <property type="entry name" value="FPNCR"/>
</dbReference>
<feature type="region of interest" description="Disordered" evidence="19">
    <location>
        <begin position="597"/>
        <end position="617"/>
    </location>
</feature>
<evidence type="ECO:0000256" key="14">
    <source>
        <dbReference type="ARBA" id="ARBA00023063"/>
    </source>
</evidence>
<keyword evidence="10" id="KW-0274">FAD</keyword>
<dbReference type="InterPro" id="IPR001199">
    <property type="entry name" value="Cyt_B5-like_heme/steroid-bd"/>
</dbReference>
<comment type="caution">
    <text evidence="23">The sequence shown here is derived from an EMBL/GenBank/DDBJ whole genome shotgun (WGS) entry which is preliminary data.</text>
</comment>
<comment type="similarity">
    <text evidence="4 17">Belongs to the nitrate reductase family.</text>
</comment>
<dbReference type="PANTHER" id="PTHR19372">
    <property type="entry name" value="SULFITE REDUCTASE"/>
    <property type="match status" value="1"/>
</dbReference>
<dbReference type="GO" id="GO:0008482">
    <property type="term" value="F:sulfite oxidase activity"/>
    <property type="evidence" value="ECO:0007669"/>
    <property type="project" value="TreeGrafter"/>
</dbReference>
<dbReference type="Pfam" id="PF00970">
    <property type="entry name" value="FAD_binding_6"/>
    <property type="match status" value="1"/>
</dbReference>
<evidence type="ECO:0000256" key="20">
    <source>
        <dbReference type="SAM" id="Phobius"/>
    </source>
</evidence>
<keyword evidence="14 17" id="KW-0534">Nitrate assimilation</keyword>
<dbReference type="Gene3D" id="2.40.30.10">
    <property type="entry name" value="Translation factors"/>
    <property type="match status" value="1"/>
</dbReference>
<feature type="domain" description="FAD-binding FR-type" evidence="22">
    <location>
        <begin position="621"/>
        <end position="732"/>
    </location>
</feature>
<dbReference type="GO" id="GO:0006790">
    <property type="term" value="P:sulfur compound metabolic process"/>
    <property type="evidence" value="ECO:0007669"/>
    <property type="project" value="TreeGrafter"/>
</dbReference>
<dbReference type="SUPFAM" id="SSF52343">
    <property type="entry name" value="Ferredoxin reductase-like, C-terminal NADP-linked domain"/>
    <property type="match status" value="1"/>
</dbReference>
<comment type="subunit">
    <text evidence="5">Homodimer.</text>
</comment>
<name>A0AAJ0GF83_9PEZI</name>
<dbReference type="GO" id="GO:0020037">
    <property type="term" value="F:heme binding"/>
    <property type="evidence" value="ECO:0007669"/>
    <property type="project" value="InterPro"/>
</dbReference>
<dbReference type="PANTHER" id="PTHR19372:SF7">
    <property type="entry name" value="SULFITE OXIDASE, MITOCHONDRIAL"/>
    <property type="match status" value="1"/>
</dbReference>
<evidence type="ECO:0000256" key="17">
    <source>
        <dbReference type="PIRNR" id="PIRNR000233"/>
    </source>
</evidence>
<dbReference type="InterPro" id="IPR018506">
    <property type="entry name" value="Cyt_B5_heme-BS"/>
</dbReference>
<evidence type="ECO:0000259" key="21">
    <source>
        <dbReference type="PROSITE" id="PS50255"/>
    </source>
</evidence>
<dbReference type="Pfam" id="PF00175">
    <property type="entry name" value="NAD_binding_1"/>
    <property type="match status" value="1"/>
</dbReference>
<dbReference type="GO" id="GO:0043546">
    <property type="term" value="F:molybdopterin cofactor binding"/>
    <property type="evidence" value="ECO:0007669"/>
    <property type="project" value="InterPro"/>
</dbReference>
<dbReference type="PRINTS" id="PR00406">
    <property type="entry name" value="CYTB5RDTASE"/>
</dbReference>
<dbReference type="Pfam" id="PF00173">
    <property type="entry name" value="Cyt-b5"/>
    <property type="match status" value="1"/>
</dbReference>
<comment type="cofactor">
    <cofactor evidence="18">
        <name>Mo-molybdopterin</name>
        <dbReference type="ChEBI" id="CHEBI:71302"/>
    </cofactor>
    <text evidence="18">Binds 1 Mo-molybdopterin (Mo-MPT) cofactor per subunit.</text>
</comment>
<dbReference type="PIRSF" id="PIRSF000233">
    <property type="entry name" value="Nitr_rd_NADH"/>
    <property type="match status" value="1"/>
</dbReference>
<evidence type="ECO:0000256" key="9">
    <source>
        <dbReference type="ARBA" id="ARBA00022723"/>
    </source>
</evidence>
<dbReference type="InterPro" id="IPR012137">
    <property type="entry name" value="Nitr_rd_NADH"/>
</dbReference>
<keyword evidence="11" id="KW-0521">NADP</keyword>
<dbReference type="InterPro" id="IPR017938">
    <property type="entry name" value="Riboflavin_synthase-like_b-brl"/>
</dbReference>
<comment type="cofactor">
    <cofactor evidence="2">
        <name>FAD</name>
        <dbReference type="ChEBI" id="CHEBI:57692"/>
    </cofactor>
</comment>
<evidence type="ECO:0000256" key="15">
    <source>
        <dbReference type="ARBA" id="ARBA00023157"/>
    </source>
</evidence>
<feature type="compositionally biased region" description="Low complexity" evidence="19">
    <location>
        <begin position="602"/>
        <end position="615"/>
    </location>
</feature>
<dbReference type="GO" id="GO:0050464">
    <property type="term" value="F:nitrate reductase (NADPH) activity"/>
    <property type="evidence" value="ECO:0007669"/>
    <property type="project" value="UniProtKB-EC"/>
</dbReference>
<dbReference type="GO" id="GO:0006809">
    <property type="term" value="P:nitric oxide biosynthetic process"/>
    <property type="evidence" value="ECO:0007669"/>
    <property type="project" value="InterPro"/>
</dbReference>
<dbReference type="Gene3D" id="3.90.420.10">
    <property type="entry name" value="Oxidoreductase, molybdopterin-binding domain"/>
    <property type="match status" value="1"/>
</dbReference>
<keyword evidence="9 18" id="KW-0479">Metal-binding</keyword>
<evidence type="ECO:0000256" key="1">
    <source>
        <dbReference type="ARBA" id="ARBA00001971"/>
    </source>
</evidence>
<dbReference type="InterPro" id="IPR001433">
    <property type="entry name" value="OxRdtase_FAD/NAD-bd"/>
</dbReference>
<evidence type="ECO:0000256" key="10">
    <source>
        <dbReference type="ARBA" id="ARBA00022827"/>
    </source>
</evidence>
<dbReference type="InterPro" id="IPR036400">
    <property type="entry name" value="Cyt_B5-like_heme/steroid_sf"/>
</dbReference>
<accession>A0AAJ0GF83</accession>
<dbReference type="PROSITE" id="PS51384">
    <property type="entry name" value="FAD_FR"/>
    <property type="match status" value="1"/>
</dbReference>
<dbReference type="GO" id="GO:0030151">
    <property type="term" value="F:molybdenum ion binding"/>
    <property type="evidence" value="ECO:0007669"/>
    <property type="project" value="InterPro"/>
</dbReference>
<dbReference type="InterPro" id="IPR008335">
    <property type="entry name" value="Mopterin_OxRdtase_euk"/>
</dbReference>
<gene>
    <name evidence="23" type="ORF">LTR09_002888</name>
</gene>
<dbReference type="InterPro" id="IPR039261">
    <property type="entry name" value="FNR_nucleotide-bd"/>
</dbReference>
<dbReference type="InterPro" id="IPR022407">
    <property type="entry name" value="OxRdtase_Mopterin_BS"/>
</dbReference>
<comment type="cofactor">
    <cofactor evidence="1">
        <name>heme</name>
        <dbReference type="ChEBI" id="CHEBI:30413"/>
    </cofactor>
</comment>
<feature type="transmembrane region" description="Helical" evidence="20">
    <location>
        <begin position="170"/>
        <end position="191"/>
    </location>
</feature>
<evidence type="ECO:0000256" key="7">
    <source>
        <dbReference type="ARBA" id="ARBA00022617"/>
    </source>
</evidence>
<keyword evidence="7" id="KW-0349">Heme</keyword>
<dbReference type="SUPFAM" id="SSF81296">
    <property type="entry name" value="E set domains"/>
    <property type="match status" value="1"/>
</dbReference>
<dbReference type="InterPro" id="IPR005066">
    <property type="entry name" value="MoCF_OxRdtse_dimer"/>
</dbReference>
<comment type="function">
    <text evidence="3 17">Nitrate reductase is a key enzyme involved in the first step of nitrate assimilation in plants, fungi and bacteria.</text>
</comment>
<dbReference type="Proteomes" id="UP001271007">
    <property type="component" value="Unassembled WGS sequence"/>
</dbReference>
<comment type="catalytic activity">
    <reaction evidence="16">
        <text>nitrite + NADP(+) + H2O = nitrate + NADPH + H(+)</text>
        <dbReference type="Rhea" id="RHEA:19061"/>
        <dbReference type="ChEBI" id="CHEBI:15377"/>
        <dbReference type="ChEBI" id="CHEBI:15378"/>
        <dbReference type="ChEBI" id="CHEBI:16301"/>
        <dbReference type="ChEBI" id="CHEBI:17632"/>
        <dbReference type="ChEBI" id="CHEBI:57783"/>
        <dbReference type="ChEBI" id="CHEBI:58349"/>
        <dbReference type="EC" id="1.7.1.3"/>
    </reaction>
</comment>
<evidence type="ECO:0000256" key="2">
    <source>
        <dbReference type="ARBA" id="ARBA00001974"/>
    </source>
</evidence>
<dbReference type="InterPro" id="IPR001709">
    <property type="entry name" value="Flavoprot_Pyr_Nucl_cyt_Rdtase"/>
</dbReference>
<keyword evidence="15" id="KW-1015">Disulfide bond</keyword>
<dbReference type="Pfam" id="PF00174">
    <property type="entry name" value="Oxidored_molyb"/>
    <property type="match status" value="1"/>
</dbReference>
<dbReference type="Gene3D" id="3.10.120.10">
    <property type="entry name" value="Cytochrome b5-like heme/steroid binding domain"/>
    <property type="match status" value="1"/>
</dbReference>
<dbReference type="SUPFAM" id="SSF56524">
    <property type="entry name" value="Oxidoreductase molybdopterin-binding domain"/>
    <property type="match status" value="1"/>
</dbReference>
<dbReference type="InterPro" id="IPR017927">
    <property type="entry name" value="FAD-bd_FR_type"/>
</dbReference>
<dbReference type="GO" id="GO:0042128">
    <property type="term" value="P:nitrate assimilation"/>
    <property type="evidence" value="ECO:0007669"/>
    <property type="project" value="UniProtKB-KW"/>
</dbReference>
<dbReference type="InterPro" id="IPR036374">
    <property type="entry name" value="OxRdtase_Mopterin-bd_sf"/>
</dbReference>
<keyword evidence="8" id="KW-0285">Flavoprotein</keyword>
<dbReference type="PROSITE" id="PS50255">
    <property type="entry name" value="CYTOCHROME_B5_2"/>
    <property type="match status" value="1"/>
</dbReference>
<evidence type="ECO:0000256" key="12">
    <source>
        <dbReference type="ARBA" id="ARBA00023002"/>
    </source>
</evidence>
<dbReference type="PRINTS" id="PR00407">
    <property type="entry name" value="EUMOPTERIN"/>
</dbReference>
<evidence type="ECO:0000256" key="13">
    <source>
        <dbReference type="ARBA" id="ARBA00023004"/>
    </source>
</evidence>
<sequence length="877" mass="97496">MAAIPSLENKRTLSRGDLPPTPPESAGSDTESCDQSPIRLPEVPPSSPPIEVLDVDKKTPDGWLPRDPRLIRLTGVHPFNVEAPLTDLFNEGFLTSPELFYVRNHGHVPQVQDEDIPDWELTIEGLVERPFTISLRGLLEQFEQRTYPITLVCAGNRRKEQNVVRKTKGFSWGAAGVSTALFTGVMMVDLLGRAKPRRGARYVCMEGADELPNGCYGTNVKLRSAMNRDLGMMLAHMMNGEMLRPDHGKPLRAVIPGQIGGRSVKWLKRLVVTPDHSDNWYHIWDNRVLPTMVSPEQSANEPSWWQDERYAIYDLSTNSAIAHPAHDQTLSLDVLQKSHCFKGYAYGGGGRRVTRVEVSIDKGKSWRLAEIEYPEDRYREASPRQMCGGTLDMTDYEASFCWCFWSMNISVSDLSSASDVLVRAMDDSMNVQPRDMYWSVLGMMNNPWYRVAIHQEGDSLRFEHPTQPALMPGGWMERVKKAGGDLTNGSWGEQIGGDNEPQPEADVEPLVKMTNDDIKIIVNIDDFRKHSEAESPWFVIDGEVYDGTPFLKEHPGGGQSIISAAGMDTSEEFLAIHSEVARAMMPKYHLGTLDEAGKAALSSQPEESQSSEPSPRFLDARSWKKATLKSKQTVSWDTRIFSFQLEHEGQSLGLPVGQHLFIRLRDPVTREAIIRSYTPLSPPSKLGIVDVLVKVYFDSGERKGGKMSQAIDSIPIGHFAEFKGPIGKFEYLGAGRCAINGNARSVERFVMICAGSGITPIFQVLRGVMQDASDTTQCVVINGNRKLDDILCKEELNGFGRDASGRCQLIHTLTAPPDDWQGRRGRVDASLIREVGAAASQPTEKTMALICGPEGFEKGAHSALLEIGYTDDQLLFF</sequence>
<evidence type="ECO:0000256" key="16">
    <source>
        <dbReference type="ARBA" id="ARBA00049155"/>
    </source>
</evidence>
<dbReference type="Pfam" id="PF03404">
    <property type="entry name" value="Mo-co_dimer"/>
    <property type="match status" value="1"/>
</dbReference>
<dbReference type="FunFam" id="3.90.420.10:FF:000005">
    <property type="entry name" value="Nitrate reductase"/>
    <property type="match status" value="1"/>
</dbReference>
<keyword evidence="6 18" id="KW-0500">Molybdenum</keyword>
<organism evidence="23 24">
    <name type="scientific">Extremus antarcticus</name>
    <dbReference type="NCBI Taxonomy" id="702011"/>
    <lineage>
        <taxon>Eukaryota</taxon>
        <taxon>Fungi</taxon>
        <taxon>Dikarya</taxon>
        <taxon>Ascomycota</taxon>
        <taxon>Pezizomycotina</taxon>
        <taxon>Dothideomycetes</taxon>
        <taxon>Dothideomycetidae</taxon>
        <taxon>Mycosphaerellales</taxon>
        <taxon>Extremaceae</taxon>
        <taxon>Extremus</taxon>
    </lineage>
</organism>
<keyword evidence="12" id="KW-0560">Oxidoreductase</keyword>